<feature type="domain" description="Carbohydrate kinase PfkB" evidence="13">
    <location>
        <begin position="3"/>
        <end position="289"/>
    </location>
</feature>
<feature type="binding site" evidence="12">
    <location>
        <position position="281"/>
    </location>
    <ligand>
        <name>K(+)</name>
        <dbReference type="ChEBI" id="CHEBI:29103"/>
    </ligand>
</feature>
<dbReference type="PROSITE" id="PS00583">
    <property type="entry name" value="PFKB_KINASES_1"/>
    <property type="match status" value="1"/>
</dbReference>
<evidence type="ECO:0000256" key="9">
    <source>
        <dbReference type="ARBA" id="ARBA00022842"/>
    </source>
</evidence>
<dbReference type="InterPro" id="IPR011877">
    <property type="entry name" value="Ribokinase"/>
</dbReference>
<feature type="binding site" evidence="12">
    <location>
        <position position="283"/>
    </location>
    <ligand>
        <name>K(+)</name>
        <dbReference type="ChEBI" id="CHEBI:29103"/>
    </ligand>
</feature>
<evidence type="ECO:0000256" key="2">
    <source>
        <dbReference type="ARBA" id="ARBA00012035"/>
    </source>
</evidence>
<dbReference type="EC" id="2.7.1.15" evidence="2 12"/>
<keyword evidence="10 12" id="KW-0630">Potassium</keyword>
<keyword evidence="8 12" id="KW-0067">ATP-binding</keyword>
<feature type="binding site" evidence="12">
    <location>
        <begin position="41"/>
        <end position="45"/>
    </location>
    <ligand>
        <name>substrate</name>
    </ligand>
</feature>
<dbReference type="SUPFAM" id="SSF53613">
    <property type="entry name" value="Ribokinase-like"/>
    <property type="match status" value="1"/>
</dbReference>
<dbReference type="PRINTS" id="PR00990">
    <property type="entry name" value="RIBOKINASE"/>
</dbReference>
<keyword evidence="11 12" id="KW-0119">Carbohydrate metabolism</keyword>
<dbReference type="InterPro" id="IPR011611">
    <property type="entry name" value="PfkB_dom"/>
</dbReference>
<evidence type="ECO:0000256" key="3">
    <source>
        <dbReference type="ARBA" id="ARBA00016943"/>
    </source>
</evidence>
<accession>A0ABT0ZYN5</accession>
<comment type="subcellular location">
    <subcellularLocation>
        <location evidence="12">Cytoplasm</location>
    </subcellularLocation>
</comment>
<gene>
    <name evidence="12" type="primary">rbsK</name>
    <name evidence="14" type="ORF">KDL28_12075</name>
</gene>
<dbReference type="PANTHER" id="PTHR10584:SF166">
    <property type="entry name" value="RIBOKINASE"/>
    <property type="match status" value="1"/>
</dbReference>
<dbReference type="Proteomes" id="UP001165283">
    <property type="component" value="Unassembled WGS sequence"/>
</dbReference>
<feature type="binding site" evidence="12">
    <location>
        <position position="181"/>
    </location>
    <ligand>
        <name>ATP</name>
        <dbReference type="ChEBI" id="CHEBI:30616"/>
    </ligand>
</feature>
<proteinExistence type="inferred from homology"/>
<organism evidence="14 15">
    <name type="scientific">Pseudonocardia humida</name>
    <dbReference type="NCBI Taxonomy" id="2800819"/>
    <lineage>
        <taxon>Bacteria</taxon>
        <taxon>Bacillati</taxon>
        <taxon>Actinomycetota</taxon>
        <taxon>Actinomycetes</taxon>
        <taxon>Pseudonocardiales</taxon>
        <taxon>Pseudonocardiaceae</taxon>
        <taxon>Pseudonocardia</taxon>
    </lineage>
</organism>
<protein>
    <recommendedName>
        <fullName evidence="3 12">Ribokinase</fullName>
        <shortName evidence="12">RK</shortName>
        <ecNumber evidence="2 12">2.7.1.15</ecNumber>
    </recommendedName>
</protein>
<name>A0ABT0ZYN5_9PSEU</name>
<comment type="similarity">
    <text evidence="12">Belongs to the carbohydrate kinase PfkB family. Ribokinase subfamily.</text>
</comment>
<evidence type="ECO:0000313" key="15">
    <source>
        <dbReference type="Proteomes" id="UP001165283"/>
    </source>
</evidence>
<dbReference type="Pfam" id="PF00294">
    <property type="entry name" value="PfkB"/>
    <property type="match status" value="1"/>
</dbReference>
<keyword evidence="9 12" id="KW-0460">Magnesium</keyword>
<evidence type="ECO:0000256" key="11">
    <source>
        <dbReference type="ARBA" id="ARBA00023277"/>
    </source>
</evidence>
<dbReference type="RefSeq" id="WP_252437906.1">
    <property type="nucleotide sequence ID" value="NZ_JAGSOV010000024.1"/>
</dbReference>
<reference evidence="14" key="1">
    <citation type="submission" date="2021-04" db="EMBL/GenBank/DDBJ databases">
        <title>Pseudonocardia sp. nov., isolated from sandy soil of mangrove forest.</title>
        <authorList>
            <person name="Zan Z."/>
            <person name="Huang R."/>
            <person name="Liu W."/>
        </authorList>
    </citation>
    <scope>NUCLEOTIDE SEQUENCE</scope>
    <source>
        <strain evidence="14">S2-4</strain>
    </source>
</reference>
<comment type="pathway">
    <text evidence="12">Carbohydrate metabolism; D-ribose degradation; D-ribose 5-phosphate from beta-D-ribopyranose: step 2/2.</text>
</comment>
<sequence>MDARVVVVGSLNADLAVPVAGLPPAGQTVAATGEVLRGPGGKGANQAVGLARLGRATAMVGAVGDDAEGRTMRAALAAEGVDDRHVATVDVPTGLAVVLVHGGESTIVVAAGANGTVDADRVRAARAALAGAAAVVTQCEVPDSAIAAAAELAGGLFVVNPAPARALPAAVLDRADLLVPNRGELATLAGAEEPRGTDAVADLARALRPSATTVVTCGAEGAVVVGPDRVVAVPAAPARLVDATAAGDSFVAALVDALVGGADVVEATGWAARAAAITVGRPGAIAALPRRAEL</sequence>
<evidence type="ECO:0000256" key="5">
    <source>
        <dbReference type="ARBA" id="ARBA00022723"/>
    </source>
</evidence>
<dbReference type="PANTHER" id="PTHR10584">
    <property type="entry name" value="SUGAR KINASE"/>
    <property type="match status" value="1"/>
</dbReference>
<evidence type="ECO:0000256" key="10">
    <source>
        <dbReference type="ARBA" id="ARBA00022958"/>
    </source>
</evidence>
<feature type="binding site" evidence="12">
    <location>
        <begin position="247"/>
        <end position="248"/>
    </location>
    <ligand>
        <name>ATP</name>
        <dbReference type="ChEBI" id="CHEBI:30616"/>
    </ligand>
</feature>
<comment type="similarity">
    <text evidence="1">Belongs to the carbohydrate kinase pfkB family.</text>
</comment>
<feature type="binding site" evidence="12">
    <location>
        <position position="244"/>
    </location>
    <ligand>
        <name>K(+)</name>
        <dbReference type="ChEBI" id="CHEBI:29103"/>
    </ligand>
</feature>
<comment type="subunit">
    <text evidence="12">Homodimer.</text>
</comment>
<evidence type="ECO:0000256" key="6">
    <source>
        <dbReference type="ARBA" id="ARBA00022741"/>
    </source>
</evidence>
<comment type="cofactor">
    <cofactor evidence="12">
        <name>Mg(2+)</name>
        <dbReference type="ChEBI" id="CHEBI:18420"/>
    </cofactor>
    <text evidence="12">Requires a divalent cation, most likely magnesium in vivo, as an electrophilic catalyst to aid phosphoryl group transfer. It is the chelate of the metal and the nucleotide that is the actual substrate.</text>
</comment>
<comment type="activity regulation">
    <text evidence="12">Activated by a monovalent cation that binds near, but not in, the active site. The most likely occupant of the site in vivo is potassium. Ion binding induces a conformational change that may alter substrate affinity.</text>
</comment>
<feature type="binding site" evidence="12">
    <location>
        <position position="278"/>
    </location>
    <ligand>
        <name>K(+)</name>
        <dbReference type="ChEBI" id="CHEBI:29103"/>
    </ligand>
</feature>
<keyword evidence="4 12" id="KW-0808">Transferase</keyword>
<evidence type="ECO:0000256" key="1">
    <source>
        <dbReference type="ARBA" id="ARBA00005380"/>
    </source>
</evidence>
<feature type="binding site" evidence="12">
    <location>
        <position position="140"/>
    </location>
    <ligand>
        <name>substrate</name>
    </ligand>
</feature>
<dbReference type="InterPro" id="IPR002173">
    <property type="entry name" value="Carboh/pur_kinase_PfkB_CS"/>
</dbReference>
<dbReference type="InterPro" id="IPR029056">
    <property type="entry name" value="Ribokinase-like"/>
</dbReference>
<evidence type="ECO:0000259" key="13">
    <source>
        <dbReference type="Pfam" id="PF00294"/>
    </source>
</evidence>
<comment type="caution">
    <text evidence="14">The sequence shown here is derived from an EMBL/GenBank/DDBJ whole genome shotgun (WGS) entry which is preliminary data.</text>
</comment>
<evidence type="ECO:0000256" key="4">
    <source>
        <dbReference type="ARBA" id="ARBA00022679"/>
    </source>
</evidence>
<comment type="catalytic activity">
    <reaction evidence="12">
        <text>D-ribose + ATP = D-ribose 5-phosphate + ADP + H(+)</text>
        <dbReference type="Rhea" id="RHEA:13697"/>
        <dbReference type="ChEBI" id="CHEBI:15378"/>
        <dbReference type="ChEBI" id="CHEBI:30616"/>
        <dbReference type="ChEBI" id="CHEBI:47013"/>
        <dbReference type="ChEBI" id="CHEBI:78346"/>
        <dbReference type="ChEBI" id="CHEBI:456216"/>
        <dbReference type="EC" id="2.7.1.15"/>
    </reaction>
</comment>
<keyword evidence="5 12" id="KW-0479">Metal-binding</keyword>
<dbReference type="InterPro" id="IPR002139">
    <property type="entry name" value="Ribo/fructo_kinase"/>
</dbReference>
<comment type="caution">
    <text evidence="12">Lacks conserved residue(s) required for the propagation of feature annotation.</text>
</comment>
<feature type="binding site" evidence="12">
    <location>
        <position position="242"/>
    </location>
    <ligand>
        <name>K(+)</name>
        <dbReference type="ChEBI" id="CHEBI:29103"/>
    </ligand>
</feature>
<keyword evidence="7 12" id="KW-0418">Kinase</keyword>
<feature type="active site" description="Proton acceptor" evidence="12">
    <location>
        <position position="248"/>
    </location>
</feature>
<feature type="binding site" evidence="12">
    <location>
        <begin position="12"/>
        <end position="14"/>
    </location>
    <ligand>
        <name>substrate</name>
    </ligand>
</feature>
<keyword evidence="12" id="KW-0963">Cytoplasm</keyword>
<keyword evidence="6 12" id="KW-0547">Nucleotide-binding</keyword>
<dbReference type="HAMAP" id="MF_01987">
    <property type="entry name" value="Ribokinase"/>
    <property type="match status" value="1"/>
</dbReference>
<comment type="function">
    <text evidence="12">Catalyzes the phosphorylation of ribose at O-5 in a reaction requiring ATP and magnesium. The resulting D-ribose-5-phosphate can then be used either for sythesis of nucleotides, histidine, and tryptophan, or as a component of the pentose phosphate pathway.</text>
</comment>
<evidence type="ECO:0000256" key="7">
    <source>
        <dbReference type="ARBA" id="ARBA00022777"/>
    </source>
</evidence>
<keyword evidence="15" id="KW-1185">Reference proteome</keyword>
<feature type="binding site" evidence="12">
    <location>
        <begin position="216"/>
        <end position="221"/>
    </location>
    <ligand>
        <name>ATP</name>
        <dbReference type="ChEBI" id="CHEBI:30616"/>
    </ligand>
</feature>
<evidence type="ECO:0000256" key="8">
    <source>
        <dbReference type="ARBA" id="ARBA00022840"/>
    </source>
</evidence>
<dbReference type="EMBL" id="JAGSOV010000024">
    <property type="protein sequence ID" value="MCO1655790.1"/>
    <property type="molecule type" value="Genomic_DNA"/>
</dbReference>
<evidence type="ECO:0000256" key="12">
    <source>
        <dbReference type="HAMAP-Rule" id="MF_01987"/>
    </source>
</evidence>
<dbReference type="Gene3D" id="3.40.1190.20">
    <property type="match status" value="1"/>
</dbReference>
<feature type="binding site" evidence="12">
    <location>
        <position position="248"/>
    </location>
    <ligand>
        <name>substrate</name>
    </ligand>
</feature>
<evidence type="ECO:0000313" key="14">
    <source>
        <dbReference type="EMBL" id="MCO1655790.1"/>
    </source>
</evidence>